<feature type="region of interest" description="Disordered" evidence="1">
    <location>
        <begin position="55"/>
        <end position="99"/>
    </location>
</feature>
<proteinExistence type="predicted"/>
<evidence type="ECO:0000256" key="1">
    <source>
        <dbReference type="SAM" id="MobiDB-lite"/>
    </source>
</evidence>
<keyword evidence="3" id="KW-1185">Reference proteome</keyword>
<dbReference type="EMBL" id="OX459941">
    <property type="protein sequence ID" value="CAI9176035.1"/>
    <property type="molecule type" value="Genomic_DNA"/>
</dbReference>
<gene>
    <name evidence="2" type="ORF">MRATA1EN1_LOCUS24997</name>
</gene>
<evidence type="ECO:0000313" key="3">
    <source>
        <dbReference type="Proteomes" id="UP001176941"/>
    </source>
</evidence>
<name>A0ABN8ZQ19_RANTA</name>
<sequence>MCSGHTDNYPGHADGSLVSEESSAKNGKAVLFLGRGSGSAHKSQCLAGRRGVKLVDRQLSHPSLPRGPGLMGRTTQRSRQAGDSDRTKTQRLSTFLFNL</sequence>
<evidence type="ECO:0000313" key="2">
    <source>
        <dbReference type="EMBL" id="CAI9176035.1"/>
    </source>
</evidence>
<dbReference type="Proteomes" id="UP001176941">
    <property type="component" value="Chromosome 5"/>
</dbReference>
<feature type="compositionally biased region" description="Polar residues" evidence="1">
    <location>
        <begin position="90"/>
        <end position="99"/>
    </location>
</feature>
<organism evidence="2 3">
    <name type="scientific">Rangifer tarandus platyrhynchus</name>
    <name type="common">Svalbard reindeer</name>
    <dbReference type="NCBI Taxonomy" id="3082113"/>
    <lineage>
        <taxon>Eukaryota</taxon>
        <taxon>Metazoa</taxon>
        <taxon>Chordata</taxon>
        <taxon>Craniata</taxon>
        <taxon>Vertebrata</taxon>
        <taxon>Euteleostomi</taxon>
        <taxon>Mammalia</taxon>
        <taxon>Eutheria</taxon>
        <taxon>Laurasiatheria</taxon>
        <taxon>Artiodactyla</taxon>
        <taxon>Ruminantia</taxon>
        <taxon>Pecora</taxon>
        <taxon>Cervidae</taxon>
        <taxon>Odocoileinae</taxon>
        <taxon>Rangifer</taxon>
    </lineage>
</organism>
<protein>
    <submittedName>
        <fullName evidence="2">Uncharacterized protein</fullName>
    </submittedName>
</protein>
<reference evidence="2" key="1">
    <citation type="submission" date="2023-04" db="EMBL/GenBank/DDBJ databases">
        <authorList>
            <consortium name="ELIXIR-Norway"/>
        </authorList>
    </citation>
    <scope>NUCLEOTIDE SEQUENCE [LARGE SCALE GENOMIC DNA]</scope>
</reference>
<accession>A0ABN8ZQ19</accession>
<feature type="region of interest" description="Disordered" evidence="1">
    <location>
        <begin position="1"/>
        <end position="21"/>
    </location>
</feature>